<evidence type="ECO:0000313" key="1">
    <source>
        <dbReference type="EMBL" id="KZP23018.1"/>
    </source>
</evidence>
<dbReference type="EMBL" id="KV417535">
    <property type="protein sequence ID" value="KZP23018.1"/>
    <property type="molecule type" value="Genomic_DNA"/>
</dbReference>
<proteinExistence type="predicted"/>
<name>A0A166LJC3_9AGAM</name>
<gene>
    <name evidence="1" type="ORF">FIBSPDRAFT_465936</name>
</gene>
<protein>
    <submittedName>
        <fullName evidence="1">Uncharacterized protein</fullName>
    </submittedName>
</protein>
<accession>A0A166LJC3</accession>
<sequence length="80" mass="9269">MFYQYFIEAAGSRVPSWFQLRSHVSDFTTYTLSMCLLGQLCPIAYNYWLSGWISTLHLLQSPTRLYLILLKIVIALSTES</sequence>
<reference evidence="1" key="1">
    <citation type="journal article" date="2016" name="Mol. Biol. Evol.">
        <title>Comparative Genomics of Early-Diverging Mushroom-Forming Fungi Provides Insights into the Origins of Lignocellulose Decay Capabilities.</title>
        <authorList>
            <person name="Nagy L.G."/>
            <person name="Riley R."/>
            <person name="Tritt A."/>
            <person name="Adam C."/>
            <person name="Daum C."/>
            <person name="Floudas D."/>
            <person name="Sun H."/>
            <person name="Yadav J.S."/>
            <person name="Pangilinan J."/>
            <person name="Larsson K.H."/>
            <person name="Matsuura K."/>
            <person name="Barry K."/>
            <person name="Labutti K."/>
            <person name="Kuo R."/>
            <person name="Ohm R.A."/>
            <person name="Bhattacharya S.S."/>
            <person name="Shirouzu T."/>
            <person name="Yoshinaga Y."/>
            <person name="Martin F.M."/>
            <person name="Grigoriev I.V."/>
            <person name="Hibbett D.S."/>
        </authorList>
    </citation>
    <scope>NUCLEOTIDE SEQUENCE [LARGE SCALE GENOMIC DNA]</scope>
    <source>
        <strain evidence="1">CBS 109695</strain>
    </source>
</reference>
<dbReference type="AlphaFoldDB" id="A0A166LJC3"/>
<organism evidence="1">
    <name type="scientific">Athelia psychrophila</name>
    <dbReference type="NCBI Taxonomy" id="1759441"/>
    <lineage>
        <taxon>Eukaryota</taxon>
        <taxon>Fungi</taxon>
        <taxon>Dikarya</taxon>
        <taxon>Basidiomycota</taxon>
        <taxon>Agaricomycotina</taxon>
        <taxon>Agaricomycetes</taxon>
        <taxon>Agaricomycetidae</taxon>
        <taxon>Atheliales</taxon>
        <taxon>Atheliaceae</taxon>
        <taxon>Athelia</taxon>
    </lineage>
</organism>